<comment type="function">
    <text evidence="7">Catalyzes the dehydrogenation at the alpha-beta position of ACP-bound acyl chains. This results in the introduction of a double bond in the lipidic chain, which is further transferred to the epsilon-amino group of lysine residue in the mycobactin core by MbtK.</text>
</comment>
<evidence type="ECO:0000256" key="4">
    <source>
        <dbReference type="ARBA" id="ARBA00022630"/>
    </source>
</evidence>
<comment type="caution">
    <text evidence="14">The sequence shown here is derived from an EMBL/GenBank/DDBJ whole genome shotgun (WGS) entry which is preliminary data.</text>
</comment>
<dbReference type="SUPFAM" id="SSF56645">
    <property type="entry name" value="Acyl-CoA dehydrogenase NM domain-like"/>
    <property type="match status" value="1"/>
</dbReference>
<feature type="domain" description="Acyl-CoA dehydrogenase/oxidase C-terminal" evidence="11">
    <location>
        <begin position="230"/>
        <end position="378"/>
    </location>
</feature>
<dbReference type="InterPro" id="IPR050741">
    <property type="entry name" value="Acyl-CoA_dehydrogenase"/>
</dbReference>
<dbReference type="PANTHER" id="PTHR48083:SF20">
    <property type="entry name" value="LONG-CHAIN SPECIFIC ACYL-COA DEHYDROGENASE, MITOCHONDRIAL"/>
    <property type="match status" value="1"/>
</dbReference>
<evidence type="ECO:0000259" key="13">
    <source>
        <dbReference type="Pfam" id="PF02771"/>
    </source>
</evidence>
<comment type="similarity">
    <text evidence="3 10">Belongs to the acyl-CoA dehydrogenase family.</text>
</comment>
<dbReference type="InterPro" id="IPR009100">
    <property type="entry name" value="AcylCoA_DH/oxidase_NM_dom_sf"/>
</dbReference>
<dbReference type="RefSeq" id="WP_055744014.1">
    <property type="nucleotide sequence ID" value="NZ_LJJB01000007.1"/>
</dbReference>
<evidence type="ECO:0000313" key="15">
    <source>
        <dbReference type="Proteomes" id="UP000051063"/>
    </source>
</evidence>
<accession>A0ABR5NDS3</accession>
<comment type="cofactor">
    <cofactor evidence="1 10">
        <name>FAD</name>
        <dbReference type="ChEBI" id="CHEBI:57692"/>
    </cofactor>
</comment>
<dbReference type="InterPro" id="IPR009075">
    <property type="entry name" value="AcylCo_DH/oxidase_C"/>
</dbReference>
<dbReference type="InterPro" id="IPR013786">
    <property type="entry name" value="AcylCoA_DH/ox_N"/>
</dbReference>
<dbReference type="InterPro" id="IPR006089">
    <property type="entry name" value="Acyl-CoA_DH_CS"/>
</dbReference>
<evidence type="ECO:0000256" key="5">
    <source>
        <dbReference type="ARBA" id="ARBA00022827"/>
    </source>
</evidence>
<feature type="domain" description="Acyl-CoA dehydrogenase/oxidase N-terminal" evidence="13">
    <location>
        <begin position="9"/>
        <end position="119"/>
    </location>
</feature>
<dbReference type="Gene3D" id="1.20.140.10">
    <property type="entry name" value="Butyryl-CoA Dehydrogenase, subunit A, domain 3"/>
    <property type="match status" value="1"/>
</dbReference>
<dbReference type="Proteomes" id="UP000051063">
    <property type="component" value="Unassembled WGS sequence"/>
</dbReference>
<name>A0ABR5NDS3_BRECH</name>
<gene>
    <name evidence="14" type="ORF">AN963_08255</name>
</gene>
<dbReference type="Gene3D" id="1.10.540.10">
    <property type="entry name" value="Acyl-CoA dehydrogenase/oxidase, N-terminal domain"/>
    <property type="match status" value="1"/>
</dbReference>
<comment type="pathway">
    <text evidence="2">Siderophore biosynthesis; mycobactin biosynthesis.</text>
</comment>
<organism evidence="14 15">
    <name type="scientific">Brevibacillus choshinensis</name>
    <dbReference type="NCBI Taxonomy" id="54911"/>
    <lineage>
        <taxon>Bacteria</taxon>
        <taxon>Bacillati</taxon>
        <taxon>Bacillota</taxon>
        <taxon>Bacilli</taxon>
        <taxon>Bacillales</taxon>
        <taxon>Paenibacillaceae</taxon>
        <taxon>Brevibacillus</taxon>
    </lineage>
</organism>
<dbReference type="InterPro" id="IPR046373">
    <property type="entry name" value="Acyl-CoA_Oxase/DH_mid-dom_sf"/>
</dbReference>
<evidence type="ECO:0000256" key="8">
    <source>
        <dbReference type="ARBA" id="ARBA00040394"/>
    </source>
</evidence>
<keyword evidence="15" id="KW-1185">Reference proteome</keyword>
<dbReference type="Gene3D" id="2.40.110.10">
    <property type="entry name" value="Butyryl-CoA Dehydrogenase, subunit A, domain 2"/>
    <property type="match status" value="1"/>
</dbReference>
<evidence type="ECO:0000259" key="11">
    <source>
        <dbReference type="Pfam" id="PF00441"/>
    </source>
</evidence>
<sequence>MTENWRDNQEIRIFRDSLRKFLEKEGIPYFNDWEEQRMIPREFWLKMGKNGFLCPWVEEEYGGLGVGFEYSIIISEETMKVGAGMLGIALHSDMVVPYIASYGTQEQKRRWLPKCITGEFVTAIAMSEPGTGSDLAAIKTTSVRAGDFYIVNGSKTFISNGLCSDIVVVACKTEQTNGHKGISLLVVEEGTPGFQRSRKLKKIGLHSQDTAELIFQDCRIPASNLLGEEGQGWKYLMSKLQQERIIVALEAQIMAEGALQLAIDYSKNRTAFGKPISQFQHNAFKVAEMATEVKIGRQFLEHLLINHMKGKDVVTEVSMAKWWITEMCNRVVYQAQQLHGGYGYMEEYEIARYFRDTRAQTMYAGSTEIMKQIIAKKIGLL</sequence>
<evidence type="ECO:0000256" key="1">
    <source>
        <dbReference type="ARBA" id="ARBA00001974"/>
    </source>
</evidence>
<dbReference type="Pfam" id="PF00441">
    <property type="entry name" value="Acyl-CoA_dh_1"/>
    <property type="match status" value="1"/>
</dbReference>
<reference evidence="14 15" key="1">
    <citation type="submission" date="2015-09" db="EMBL/GenBank/DDBJ databases">
        <title>Genome sequencing project for genomic taxonomy and phylogenomics of Bacillus-like bacteria.</title>
        <authorList>
            <person name="Liu B."/>
            <person name="Wang J."/>
            <person name="Zhu Y."/>
            <person name="Liu G."/>
            <person name="Chen Q."/>
            <person name="Chen Z."/>
            <person name="Lan J."/>
            <person name="Che J."/>
            <person name="Ge C."/>
            <person name="Shi H."/>
            <person name="Pan Z."/>
            <person name="Liu X."/>
        </authorList>
    </citation>
    <scope>NUCLEOTIDE SEQUENCE [LARGE SCALE GENOMIC DNA]</scope>
    <source>
        <strain evidence="14 15">DSM 8552</strain>
    </source>
</reference>
<evidence type="ECO:0000256" key="3">
    <source>
        <dbReference type="ARBA" id="ARBA00009347"/>
    </source>
</evidence>
<dbReference type="SUPFAM" id="SSF47203">
    <property type="entry name" value="Acyl-CoA dehydrogenase C-terminal domain-like"/>
    <property type="match status" value="1"/>
</dbReference>
<evidence type="ECO:0000313" key="14">
    <source>
        <dbReference type="EMBL" id="KQL49701.1"/>
    </source>
</evidence>
<feature type="domain" description="Acyl-CoA oxidase/dehydrogenase middle" evidence="12">
    <location>
        <begin position="123"/>
        <end position="218"/>
    </location>
</feature>
<dbReference type="InterPro" id="IPR006091">
    <property type="entry name" value="Acyl-CoA_Oxase/DH_mid-dom"/>
</dbReference>
<evidence type="ECO:0000256" key="2">
    <source>
        <dbReference type="ARBA" id="ARBA00005102"/>
    </source>
</evidence>
<evidence type="ECO:0000256" key="9">
    <source>
        <dbReference type="ARBA" id="ARBA00042660"/>
    </source>
</evidence>
<dbReference type="PROSITE" id="PS00073">
    <property type="entry name" value="ACYL_COA_DH_2"/>
    <property type="match status" value="1"/>
</dbReference>
<dbReference type="PANTHER" id="PTHR48083">
    <property type="entry name" value="MEDIUM-CHAIN SPECIFIC ACYL-COA DEHYDROGENASE, MITOCHONDRIAL-RELATED"/>
    <property type="match status" value="1"/>
</dbReference>
<dbReference type="EMBL" id="LJJB01000007">
    <property type="protein sequence ID" value="KQL49701.1"/>
    <property type="molecule type" value="Genomic_DNA"/>
</dbReference>
<proteinExistence type="inferred from homology"/>
<evidence type="ECO:0000256" key="6">
    <source>
        <dbReference type="ARBA" id="ARBA00023002"/>
    </source>
</evidence>
<keyword evidence="6 10" id="KW-0560">Oxidoreductase</keyword>
<evidence type="ECO:0000256" key="10">
    <source>
        <dbReference type="RuleBase" id="RU362125"/>
    </source>
</evidence>
<dbReference type="Pfam" id="PF02771">
    <property type="entry name" value="Acyl-CoA_dh_N"/>
    <property type="match status" value="1"/>
</dbReference>
<protein>
    <recommendedName>
        <fullName evidence="8">Acyl-[acyl-carrier-protein] dehydrogenase MbtN</fullName>
    </recommendedName>
    <alternativeName>
        <fullName evidence="9">Mycobactin synthase protein N</fullName>
    </alternativeName>
</protein>
<keyword evidence="4 10" id="KW-0285">Flavoprotein</keyword>
<dbReference type="InterPro" id="IPR036250">
    <property type="entry name" value="AcylCo_DH-like_C"/>
</dbReference>
<dbReference type="Pfam" id="PF02770">
    <property type="entry name" value="Acyl-CoA_dh_M"/>
    <property type="match status" value="1"/>
</dbReference>
<evidence type="ECO:0000256" key="7">
    <source>
        <dbReference type="ARBA" id="ARBA00037085"/>
    </source>
</evidence>
<dbReference type="InterPro" id="IPR037069">
    <property type="entry name" value="AcylCoA_DH/ox_N_sf"/>
</dbReference>
<evidence type="ECO:0000259" key="12">
    <source>
        <dbReference type="Pfam" id="PF02770"/>
    </source>
</evidence>
<keyword evidence="5 10" id="KW-0274">FAD</keyword>